<dbReference type="Proteomes" id="UP000198211">
    <property type="component" value="Unassembled WGS sequence"/>
</dbReference>
<name>A0A225W0X8_9STRA</name>
<organism evidence="1 2">
    <name type="scientific">Phytophthora megakarya</name>
    <dbReference type="NCBI Taxonomy" id="4795"/>
    <lineage>
        <taxon>Eukaryota</taxon>
        <taxon>Sar</taxon>
        <taxon>Stramenopiles</taxon>
        <taxon>Oomycota</taxon>
        <taxon>Peronosporomycetes</taxon>
        <taxon>Peronosporales</taxon>
        <taxon>Peronosporaceae</taxon>
        <taxon>Phytophthora</taxon>
    </lineage>
</organism>
<comment type="caution">
    <text evidence="1">The sequence shown here is derived from an EMBL/GenBank/DDBJ whole genome shotgun (WGS) entry which is preliminary data.</text>
</comment>
<dbReference type="OrthoDB" id="128412at2759"/>
<protein>
    <recommendedName>
        <fullName evidence="3">Aspartic protease</fullName>
    </recommendedName>
</protein>
<accession>A0A225W0X8</accession>
<evidence type="ECO:0008006" key="3">
    <source>
        <dbReference type="Google" id="ProtNLM"/>
    </source>
</evidence>
<proteinExistence type="predicted"/>
<dbReference type="EMBL" id="NBNE01002147">
    <property type="protein sequence ID" value="OWZ11353.1"/>
    <property type="molecule type" value="Genomic_DNA"/>
</dbReference>
<reference evidence="2" key="1">
    <citation type="submission" date="2017-03" db="EMBL/GenBank/DDBJ databases">
        <title>Phytopthora megakarya and P. palmivora, two closely related causual agents of cacao black pod achieved similar genome size and gene model numbers by different mechanisms.</title>
        <authorList>
            <person name="Ali S."/>
            <person name="Shao J."/>
            <person name="Larry D.J."/>
            <person name="Kronmiller B."/>
            <person name="Shen D."/>
            <person name="Strem M.D."/>
            <person name="Melnick R.L."/>
            <person name="Guiltinan M.J."/>
            <person name="Tyler B.M."/>
            <person name="Meinhardt L.W."/>
            <person name="Bailey B.A."/>
        </authorList>
    </citation>
    <scope>NUCLEOTIDE SEQUENCE [LARGE SCALE GENOMIC DNA]</scope>
    <source>
        <strain evidence="2">zdho120</strain>
    </source>
</reference>
<dbReference type="AlphaFoldDB" id="A0A225W0X8"/>
<keyword evidence="2" id="KW-1185">Reference proteome</keyword>
<gene>
    <name evidence="1" type="ORF">PHMEG_00015633</name>
</gene>
<evidence type="ECO:0000313" key="1">
    <source>
        <dbReference type="EMBL" id="OWZ11353.1"/>
    </source>
</evidence>
<sequence length="190" mass="21893">MNFMFSAGVRLCVKEGLVQLPDEETVLRSGRGLSHVKHGMAHGIRPKYAMYLQPGEYRMIRLPAFRKLMHPSTIWAGRGDRWVTQVLYAWKVPAAIKVVNIFDRIVTVDWQTEVAQVVENGFVPRAGRYVRVGIRRHQYHICQAQARESQRLDDLQKMEPPDVQTPNYPWPTKTMVRPSPGCEEARVINL</sequence>
<evidence type="ECO:0000313" key="2">
    <source>
        <dbReference type="Proteomes" id="UP000198211"/>
    </source>
</evidence>